<dbReference type="CDD" id="cd11537">
    <property type="entry name" value="NTP-PPase_RS21-C6_like"/>
    <property type="match status" value="1"/>
</dbReference>
<dbReference type="GO" id="GO:0009143">
    <property type="term" value="P:nucleoside triphosphate catabolic process"/>
    <property type="evidence" value="ECO:0007669"/>
    <property type="project" value="InterPro"/>
</dbReference>
<dbReference type="PIRSF" id="PIRSF029826">
    <property type="entry name" value="UCP029826_pph"/>
    <property type="match status" value="1"/>
</dbReference>
<proteinExistence type="predicted"/>
<evidence type="ECO:0000313" key="1">
    <source>
        <dbReference type="EMBL" id="CAB4884333.1"/>
    </source>
</evidence>
<protein>
    <submittedName>
        <fullName evidence="1">Unannotated protein</fullName>
    </submittedName>
</protein>
<dbReference type="AlphaFoldDB" id="A0A6J7EY89"/>
<dbReference type="EMBL" id="CAFBLS010000235">
    <property type="protein sequence ID" value="CAB4884333.1"/>
    <property type="molecule type" value="Genomic_DNA"/>
</dbReference>
<name>A0A6J7EY89_9ZZZZ</name>
<reference evidence="1" key="1">
    <citation type="submission" date="2020-05" db="EMBL/GenBank/DDBJ databases">
        <authorList>
            <person name="Chiriac C."/>
            <person name="Salcher M."/>
            <person name="Ghai R."/>
            <person name="Kavagutti S V."/>
        </authorList>
    </citation>
    <scope>NUCLEOTIDE SEQUENCE</scope>
</reference>
<dbReference type="PANTHER" id="PTHR14552">
    <property type="match status" value="1"/>
</dbReference>
<sequence>MSDLEDLRLRMRAFTAERDWEQFHDPKSLLLAIVGEVGELSELFQWLPSAEAQRLATVDPLKSRVAEEMSDVLLYLVRLADVLGIDLHAAAVAKIEAAGERFSAVEVKGIAPTKA</sequence>
<dbReference type="GO" id="GO:0047429">
    <property type="term" value="F:nucleoside triphosphate diphosphatase activity"/>
    <property type="evidence" value="ECO:0007669"/>
    <property type="project" value="InterPro"/>
</dbReference>
<accession>A0A6J7EY89</accession>
<dbReference type="SUPFAM" id="SSF101386">
    <property type="entry name" value="all-alpha NTP pyrophosphatases"/>
    <property type="match status" value="1"/>
</dbReference>
<gene>
    <name evidence="1" type="ORF">UFOPK3402_01613</name>
</gene>
<dbReference type="Pfam" id="PF12643">
    <property type="entry name" value="MazG-like"/>
    <property type="match status" value="1"/>
</dbReference>
<organism evidence="1">
    <name type="scientific">freshwater metagenome</name>
    <dbReference type="NCBI Taxonomy" id="449393"/>
    <lineage>
        <taxon>unclassified sequences</taxon>
        <taxon>metagenomes</taxon>
        <taxon>ecological metagenomes</taxon>
    </lineage>
</organism>
<dbReference type="PANTHER" id="PTHR14552:SF21">
    <property type="entry name" value="DCTP PYROPHOSPHATASE 1"/>
    <property type="match status" value="1"/>
</dbReference>
<dbReference type="InterPro" id="IPR025984">
    <property type="entry name" value="DCTPP"/>
</dbReference>
<dbReference type="Gene3D" id="1.10.287.1080">
    <property type="entry name" value="MazG-like"/>
    <property type="match status" value="1"/>
</dbReference>